<dbReference type="InterPro" id="IPR014914">
    <property type="entry name" value="RES_dom"/>
</dbReference>
<comment type="caution">
    <text evidence="3">The sequence shown here is derived from an EMBL/GenBank/DDBJ whole genome shotgun (WGS) entry which is preliminary data.</text>
</comment>
<sequence>MVRFYFDEFEYNHHWGADDSVEDLLTRPNPILETVNTLFNTRMSRDRGRELLYWLFSDNPYPEPGISVYAGFDADGGRHSARSIQQTSHPALSRFRSRLERENAFEVEAGVFGLLDGLGDRIDRTVEVGRQYFRARTGVEGQYRKRDDWKPEVRDKPLSGAQISASPPPMARPGRLNRAGVSFLYLASDELTAAAETRQQIHHVLAPLDRAGPR</sequence>
<gene>
    <name evidence="3" type="ORF">DDF67_03125</name>
</gene>
<dbReference type="EMBL" id="QDKQ01000016">
    <property type="protein sequence ID" value="PVM93684.1"/>
    <property type="molecule type" value="Genomic_DNA"/>
</dbReference>
<feature type="domain" description="RES" evidence="2">
    <location>
        <begin position="156"/>
        <end position="200"/>
    </location>
</feature>
<organism evidence="3 4">
    <name type="scientific">Caulobacter endophyticus</name>
    <dbReference type="NCBI Taxonomy" id="2172652"/>
    <lineage>
        <taxon>Bacteria</taxon>
        <taxon>Pseudomonadati</taxon>
        <taxon>Pseudomonadota</taxon>
        <taxon>Alphaproteobacteria</taxon>
        <taxon>Caulobacterales</taxon>
        <taxon>Caulobacteraceae</taxon>
        <taxon>Caulobacter</taxon>
    </lineage>
</organism>
<feature type="region of interest" description="Disordered" evidence="1">
    <location>
        <begin position="146"/>
        <end position="174"/>
    </location>
</feature>
<reference evidence="3 4" key="1">
    <citation type="submission" date="2018-04" db="EMBL/GenBank/DDBJ databases">
        <title>The genome sequence of Caulobacter sp. 744.</title>
        <authorList>
            <person name="Gao J."/>
            <person name="Sun J."/>
        </authorList>
    </citation>
    <scope>NUCLEOTIDE SEQUENCE [LARGE SCALE GENOMIC DNA]</scope>
    <source>
        <strain evidence="3 4">774</strain>
    </source>
</reference>
<evidence type="ECO:0000259" key="2">
    <source>
        <dbReference type="Pfam" id="PF08808"/>
    </source>
</evidence>
<evidence type="ECO:0000313" key="4">
    <source>
        <dbReference type="Proteomes" id="UP000245073"/>
    </source>
</evidence>
<dbReference type="Pfam" id="PF08808">
    <property type="entry name" value="RES"/>
    <property type="match status" value="1"/>
</dbReference>
<evidence type="ECO:0000256" key="1">
    <source>
        <dbReference type="SAM" id="MobiDB-lite"/>
    </source>
</evidence>
<dbReference type="OrthoDB" id="648213at2"/>
<proteinExistence type="predicted"/>
<dbReference type="RefSeq" id="WP_109099490.1">
    <property type="nucleotide sequence ID" value="NZ_QDKQ01000016.1"/>
</dbReference>
<accession>A0A2T9KCI9</accession>
<feature type="compositionally biased region" description="Basic and acidic residues" evidence="1">
    <location>
        <begin position="146"/>
        <end position="157"/>
    </location>
</feature>
<protein>
    <recommendedName>
        <fullName evidence="2">RES domain-containing protein</fullName>
    </recommendedName>
</protein>
<dbReference type="AlphaFoldDB" id="A0A2T9KCI9"/>
<evidence type="ECO:0000313" key="3">
    <source>
        <dbReference type="EMBL" id="PVM93684.1"/>
    </source>
</evidence>
<name>A0A2T9KCI9_9CAUL</name>
<dbReference type="Proteomes" id="UP000245073">
    <property type="component" value="Unassembled WGS sequence"/>
</dbReference>
<keyword evidence="4" id="KW-1185">Reference proteome</keyword>